<keyword evidence="3" id="KW-1185">Reference proteome</keyword>
<feature type="region of interest" description="Disordered" evidence="1">
    <location>
        <begin position="1"/>
        <end position="25"/>
    </location>
</feature>
<reference evidence="2" key="1">
    <citation type="journal article" date="2023" name="Nat. Commun.">
        <title>Diploid and tetraploid genomes of Acorus and the evolution of monocots.</title>
        <authorList>
            <person name="Ma L."/>
            <person name="Liu K.W."/>
            <person name="Li Z."/>
            <person name="Hsiao Y.Y."/>
            <person name="Qi Y."/>
            <person name="Fu T."/>
            <person name="Tang G.D."/>
            <person name="Zhang D."/>
            <person name="Sun W.H."/>
            <person name="Liu D.K."/>
            <person name="Li Y."/>
            <person name="Chen G.Z."/>
            <person name="Liu X.D."/>
            <person name="Liao X.Y."/>
            <person name="Jiang Y.T."/>
            <person name="Yu X."/>
            <person name="Hao Y."/>
            <person name="Huang J."/>
            <person name="Zhao X.W."/>
            <person name="Ke S."/>
            <person name="Chen Y.Y."/>
            <person name="Wu W.L."/>
            <person name="Hsu J.L."/>
            <person name="Lin Y.F."/>
            <person name="Huang M.D."/>
            <person name="Li C.Y."/>
            <person name="Huang L."/>
            <person name="Wang Z.W."/>
            <person name="Zhao X."/>
            <person name="Zhong W.Y."/>
            <person name="Peng D.H."/>
            <person name="Ahmad S."/>
            <person name="Lan S."/>
            <person name="Zhang J.S."/>
            <person name="Tsai W.C."/>
            <person name="Van de Peer Y."/>
            <person name="Liu Z.J."/>
        </authorList>
    </citation>
    <scope>NUCLEOTIDE SEQUENCE</scope>
    <source>
        <strain evidence="2">SCP</strain>
    </source>
</reference>
<dbReference type="PANTHER" id="PTHR33443:SF30">
    <property type="entry name" value="SARCOSINE DEHYDROGENASE-2C PROTEIN"/>
    <property type="match status" value="1"/>
</dbReference>
<evidence type="ECO:0000256" key="1">
    <source>
        <dbReference type="SAM" id="MobiDB-lite"/>
    </source>
</evidence>
<gene>
    <name evidence="2" type="ORF">QJS04_geneDACA002292</name>
</gene>
<feature type="compositionally biased region" description="Acidic residues" evidence="1">
    <location>
        <begin position="11"/>
        <end position="21"/>
    </location>
</feature>
<organism evidence="2 3">
    <name type="scientific">Acorus gramineus</name>
    <name type="common">Dwarf sweet flag</name>
    <dbReference type="NCBI Taxonomy" id="55184"/>
    <lineage>
        <taxon>Eukaryota</taxon>
        <taxon>Viridiplantae</taxon>
        <taxon>Streptophyta</taxon>
        <taxon>Embryophyta</taxon>
        <taxon>Tracheophyta</taxon>
        <taxon>Spermatophyta</taxon>
        <taxon>Magnoliopsida</taxon>
        <taxon>Liliopsida</taxon>
        <taxon>Acoraceae</taxon>
        <taxon>Acorus</taxon>
    </lineage>
</organism>
<comment type="caution">
    <text evidence="2">The sequence shown here is derived from an EMBL/GenBank/DDBJ whole genome shotgun (WGS) entry which is preliminary data.</text>
</comment>
<protein>
    <submittedName>
        <fullName evidence="2">Uncharacterized protein</fullName>
    </submittedName>
</protein>
<dbReference type="PANTHER" id="PTHR33443">
    <property type="entry name" value="ZGC:112980"/>
    <property type="match status" value="1"/>
</dbReference>
<name>A0AAV9A9E4_ACOGR</name>
<sequence>MESEPQIIEISSDEEGEEEIEAGLGKRDESLIDWLEEMFNNDGDDDPPILDDDFRYWKVEKDRKVVSDNSDNGDLTIFNEDFRYWKVEKERKVVSDDGSDDDCVVLEGDPDGPVKLDGDEESESDDLLIIAEKGQLACRDFPHSRHLCAKFPFSSTPHEKHCDLCHCYVCDSLAPCTNWGTGLSASDHCHSTDGDSKWKSLRSNLKQITKLALPPLQMPRASVSLNLDRVAVHPQLRPCSRSAYSPPSIISQRHDDIRPRIRPRFLDSSNASEAIKPALMFRRVNSPSKTVPSVPRLIGLVSSLTSNSSSYNREQQSARSPVSLPPQKRFRHNVSQNSYLSRSESTARYFHKDTFSSLSAEVQNQALPRMNASQNDASFSSSTNITATSAIGSKSSLFNSMDQRSTACENLILFD</sequence>
<evidence type="ECO:0000313" key="2">
    <source>
        <dbReference type="EMBL" id="KAK1260893.1"/>
    </source>
</evidence>
<reference evidence="2" key="2">
    <citation type="submission" date="2023-06" db="EMBL/GenBank/DDBJ databases">
        <authorList>
            <person name="Ma L."/>
            <person name="Liu K.-W."/>
            <person name="Li Z."/>
            <person name="Hsiao Y.-Y."/>
            <person name="Qi Y."/>
            <person name="Fu T."/>
            <person name="Tang G."/>
            <person name="Zhang D."/>
            <person name="Sun W.-H."/>
            <person name="Liu D.-K."/>
            <person name="Li Y."/>
            <person name="Chen G.-Z."/>
            <person name="Liu X.-D."/>
            <person name="Liao X.-Y."/>
            <person name="Jiang Y.-T."/>
            <person name="Yu X."/>
            <person name="Hao Y."/>
            <person name="Huang J."/>
            <person name="Zhao X.-W."/>
            <person name="Ke S."/>
            <person name="Chen Y.-Y."/>
            <person name="Wu W.-L."/>
            <person name="Hsu J.-L."/>
            <person name="Lin Y.-F."/>
            <person name="Huang M.-D."/>
            <person name="Li C.-Y."/>
            <person name="Huang L."/>
            <person name="Wang Z.-W."/>
            <person name="Zhao X."/>
            <person name="Zhong W.-Y."/>
            <person name="Peng D.-H."/>
            <person name="Ahmad S."/>
            <person name="Lan S."/>
            <person name="Zhang J.-S."/>
            <person name="Tsai W.-C."/>
            <person name="Van De Peer Y."/>
            <person name="Liu Z.-J."/>
        </authorList>
    </citation>
    <scope>NUCLEOTIDE SEQUENCE</scope>
    <source>
        <strain evidence="2">SCP</strain>
        <tissue evidence="2">Leaves</tissue>
    </source>
</reference>
<feature type="region of interest" description="Disordered" evidence="1">
    <location>
        <begin position="307"/>
        <end position="337"/>
    </location>
</feature>
<dbReference type="AlphaFoldDB" id="A0AAV9A9E4"/>
<evidence type="ECO:0000313" key="3">
    <source>
        <dbReference type="Proteomes" id="UP001179952"/>
    </source>
</evidence>
<dbReference type="EMBL" id="JAUJYN010000011">
    <property type="protein sequence ID" value="KAK1260893.1"/>
    <property type="molecule type" value="Genomic_DNA"/>
</dbReference>
<feature type="compositionally biased region" description="Polar residues" evidence="1">
    <location>
        <begin position="311"/>
        <end position="320"/>
    </location>
</feature>
<accession>A0AAV9A9E4</accession>
<dbReference type="Proteomes" id="UP001179952">
    <property type="component" value="Unassembled WGS sequence"/>
</dbReference>
<dbReference type="InterPro" id="IPR053234">
    <property type="entry name" value="RPM1_Interactor"/>
</dbReference>
<proteinExistence type="predicted"/>